<comment type="caution">
    <text evidence="2">The sequence shown here is derived from an EMBL/GenBank/DDBJ whole genome shotgun (WGS) entry which is preliminary data.</text>
</comment>
<reference evidence="2 3" key="1">
    <citation type="submission" date="2020-04" db="EMBL/GenBank/DDBJ databases">
        <title>Gordonia sp. nov. TBRC 11910.</title>
        <authorList>
            <person name="Suriyachadkun C."/>
        </authorList>
    </citation>
    <scope>NUCLEOTIDE SEQUENCE [LARGE SCALE GENOMIC DNA]</scope>
    <source>
        <strain evidence="2 3">TBRC 11910</strain>
    </source>
</reference>
<gene>
    <name evidence="2" type="ORF">HH308_29220</name>
</gene>
<dbReference type="Pfam" id="PF13701">
    <property type="entry name" value="DDE_Tnp_1_4"/>
    <property type="match status" value="1"/>
</dbReference>
<feature type="domain" description="Transposase DDE" evidence="1">
    <location>
        <begin position="144"/>
        <end position="464"/>
    </location>
</feature>
<organism evidence="2 3">
    <name type="scientific">Gordonia asplenii</name>
    <dbReference type="NCBI Taxonomy" id="2725283"/>
    <lineage>
        <taxon>Bacteria</taxon>
        <taxon>Bacillati</taxon>
        <taxon>Actinomycetota</taxon>
        <taxon>Actinomycetes</taxon>
        <taxon>Mycobacteriales</taxon>
        <taxon>Gordoniaceae</taxon>
        <taxon>Gordonia</taxon>
    </lineage>
</organism>
<accession>A0A848L397</accession>
<dbReference type="RefSeq" id="WP_170197808.1">
    <property type="nucleotide sequence ID" value="NZ_JABBNB010000072.1"/>
</dbReference>
<dbReference type="EMBL" id="JABBNB010000072">
    <property type="protein sequence ID" value="NMO05304.1"/>
    <property type="molecule type" value="Genomic_DNA"/>
</dbReference>
<evidence type="ECO:0000313" key="2">
    <source>
        <dbReference type="EMBL" id="NMO05304.1"/>
    </source>
</evidence>
<sequence>MQSITRFSTVTEVFDDEQIVPASGLYPTMRLLTRAGFPSAATHLQMTGVGKANPAAKLATLLAAMCTGIDTIDGVNVLRTGATGRLFTDIYAPSTLGTFLRSMTAANFAQLATIAADLVIGLAAMAPMLTPATRGSARSGPGREFLMLDIDDTVLPVTSNKEQVGHTYKRCQGLSVQLVTASLAGSRPIILSQELRNGTASGKPGGATELVTAALATSHASFGPHTRRILLRGDSAYYSAQMVAEVLAADGYISVGIKKFPNVVAAIATIDDDAWQPIDYPGAVKDPDTGHWHSDAHVAEVPFTAFTSSATPTSMEVPGRLIVRRVARKDEPEALIPVYDYYTFFTNLPTDQYPTTAADQIHRGHAIIEQVNADLKDSALAHLPATSFAANTAWVHLAAMAYNTLHAAAALTTTLVNATSASIRRKLINAPARLIRSGHHLTLHLPRTWPWATARAELTAALHAQPPAVAA</sequence>
<name>A0A848L397_9ACTN</name>
<evidence type="ECO:0000259" key="1">
    <source>
        <dbReference type="Pfam" id="PF13701"/>
    </source>
</evidence>
<protein>
    <submittedName>
        <fullName evidence="2">IS1380 family transposase</fullName>
    </submittedName>
</protein>
<dbReference type="AlphaFoldDB" id="A0A848L397"/>
<proteinExistence type="predicted"/>
<dbReference type="NCBIfam" id="NF033539">
    <property type="entry name" value="transpos_IS1380"/>
    <property type="match status" value="1"/>
</dbReference>
<dbReference type="InterPro" id="IPR047960">
    <property type="entry name" value="Transpos_IS1380"/>
</dbReference>
<dbReference type="Proteomes" id="UP000550729">
    <property type="component" value="Unassembled WGS sequence"/>
</dbReference>
<dbReference type="InterPro" id="IPR025668">
    <property type="entry name" value="Tnp_DDE_dom"/>
</dbReference>
<evidence type="ECO:0000313" key="3">
    <source>
        <dbReference type="Proteomes" id="UP000550729"/>
    </source>
</evidence>
<keyword evidence="3" id="KW-1185">Reference proteome</keyword>